<evidence type="ECO:0000256" key="5">
    <source>
        <dbReference type="ARBA" id="ARBA00022801"/>
    </source>
</evidence>
<dbReference type="GO" id="GO:0005634">
    <property type="term" value="C:nucleus"/>
    <property type="evidence" value="ECO:0007669"/>
    <property type="project" value="UniProtKB-SubCell"/>
</dbReference>
<protein>
    <recommendedName>
        <fullName evidence="12">RNA polymerase II subunit B1 CTD phosphatase RPAP2 homolog</fullName>
        <ecNumber evidence="12">3.1.3.16</ecNumber>
    </recommendedName>
</protein>
<keyword evidence="4 12" id="KW-0863">Zinc-finger</keyword>
<comment type="subcellular location">
    <subcellularLocation>
        <location evidence="1 12">Nucleus</location>
    </subcellularLocation>
</comment>
<dbReference type="PROSITE" id="PS51479">
    <property type="entry name" value="ZF_RTR1"/>
    <property type="match status" value="1"/>
</dbReference>
<dbReference type="STRING" id="675824.A0A1E3Q6Y3"/>
<evidence type="ECO:0000256" key="11">
    <source>
        <dbReference type="PROSITE-ProRule" id="PRU00812"/>
    </source>
</evidence>
<dbReference type="PANTHER" id="PTHR14732">
    <property type="entry name" value="RNA POLYMERASE II SUBUNIT B1 CTD PHOSPHATASE RPAP2-RELATED"/>
    <property type="match status" value="1"/>
</dbReference>
<feature type="domain" description="RTR1-type" evidence="13">
    <location>
        <begin position="56"/>
        <end position="144"/>
    </location>
</feature>
<dbReference type="Gene3D" id="1.25.40.820">
    <property type="match status" value="1"/>
</dbReference>
<keyword evidence="3 12" id="KW-0479">Metal-binding</keyword>
<comment type="catalytic activity">
    <reaction evidence="10 12">
        <text>O-phospho-L-threonyl-[protein] + H2O = L-threonyl-[protein] + phosphate</text>
        <dbReference type="Rhea" id="RHEA:47004"/>
        <dbReference type="Rhea" id="RHEA-COMP:11060"/>
        <dbReference type="Rhea" id="RHEA-COMP:11605"/>
        <dbReference type="ChEBI" id="CHEBI:15377"/>
        <dbReference type="ChEBI" id="CHEBI:30013"/>
        <dbReference type="ChEBI" id="CHEBI:43474"/>
        <dbReference type="ChEBI" id="CHEBI:61977"/>
        <dbReference type="EC" id="3.1.3.16"/>
    </reaction>
</comment>
<evidence type="ECO:0000256" key="8">
    <source>
        <dbReference type="ARBA" id="ARBA00023242"/>
    </source>
</evidence>
<evidence type="ECO:0000259" key="13">
    <source>
        <dbReference type="PROSITE" id="PS51479"/>
    </source>
</evidence>
<dbReference type="Proteomes" id="UP000094385">
    <property type="component" value="Unassembled WGS sequence"/>
</dbReference>
<evidence type="ECO:0000256" key="7">
    <source>
        <dbReference type="ARBA" id="ARBA00022912"/>
    </source>
</evidence>
<sequence>MPDEPNQDETPLLRFSATILRRFVSPGLLSVKLANTLVLLLIEFMTDPVDAEFLKYASRFLTPASFDDIVTERNVLHICGYPLCDRKPFRKILGKEVPQISYRPTAEDKPVASSYLTKYCTKHHFQCSMIYRAQLSDEAVWARADIAYLRNGTAEWEGNIKLLEDLIDLDPDSVQKPAVDGQHRDLSESDVKEVMQSLRNLKLRSEKEDTKLDSPEASIEERTTQEIIRQKIEEDNGVKFKNSILDLEVAERDFEEMKHTHQPVPTSAQSEDSPVAIEGYTVGSAGKMKPPHTYVQWKERKEREHKELNSDCA</sequence>
<evidence type="ECO:0000256" key="9">
    <source>
        <dbReference type="ARBA" id="ARBA00047761"/>
    </source>
</evidence>
<dbReference type="GO" id="GO:0043175">
    <property type="term" value="F:RNA polymerase core enzyme binding"/>
    <property type="evidence" value="ECO:0007669"/>
    <property type="project" value="UniProtKB-UniRule"/>
</dbReference>
<reference evidence="14 15" key="1">
    <citation type="journal article" date="2016" name="Proc. Natl. Acad. Sci. U.S.A.">
        <title>Comparative genomics of biotechnologically important yeasts.</title>
        <authorList>
            <person name="Riley R."/>
            <person name="Haridas S."/>
            <person name="Wolfe K.H."/>
            <person name="Lopes M.R."/>
            <person name="Hittinger C.T."/>
            <person name="Goeker M."/>
            <person name="Salamov A.A."/>
            <person name="Wisecaver J.H."/>
            <person name="Long T.M."/>
            <person name="Calvey C.H."/>
            <person name="Aerts A.L."/>
            <person name="Barry K.W."/>
            <person name="Choi C."/>
            <person name="Clum A."/>
            <person name="Coughlan A.Y."/>
            <person name="Deshpande S."/>
            <person name="Douglass A.P."/>
            <person name="Hanson S.J."/>
            <person name="Klenk H.-P."/>
            <person name="LaButti K.M."/>
            <person name="Lapidus A."/>
            <person name="Lindquist E.A."/>
            <person name="Lipzen A.M."/>
            <person name="Meier-Kolthoff J.P."/>
            <person name="Ohm R.A."/>
            <person name="Otillar R.P."/>
            <person name="Pangilinan J.L."/>
            <person name="Peng Y."/>
            <person name="Rokas A."/>
            <person name="Rosa C.A."/>
            <person name="Scheuner C."/>
            <person name="Sibirny A.A."/>
            <person name="Slot J.C."/>
            <person name="Stielow J.B."/>
            <person name="Sun H."/>
            <person name="Kurtzman C.P."/>
            <person name="Blackwell M."/>
            <person name="Grigoriev I.V."/>
            <person name="Jeffries T.W."/>
        </authorList>
    </citation>
    <scope>NUCLEOTIDE SEQUENCE [LARGE SCALE GENOMIC DNA]</scope>
    <source>
        <strain evidence="14 15">NRRL Y-11557</strain>
    </source>
</reference>
<evidence type="ECO:0000313" key="15">
    <source>
        <dbReference type="Proteomes" id="UP000094385"/>
    </source>
</evidence>
<dbReference type="InterPro" id="IPR039693">
    <property type="entry name" value="Rtr1/RPAP2"/>
</dbReference>
<dbReference type="OrthoDB" id="2590500at2759"/>
<accession>A0A1E3Q6Y3</accession>
<organism evidence="14 15">
    <name type="scientific">Lipomyces starkeyi NRRL Y-11557</name>
    <dbReference type="NCBI Taxonomy" id="675824"/>
    <lineage>
        <taxon>Eukaryota</taxon>
        <taxon>Fungi</taxon>
        <taxon>Dikarya</taxon>
        <taxon>Ascomycota</taxon>
        <taxon>Saccharomycotina</taxon>
        <taxon>Lipomycetes</taxon>
        <taxon>Lipomycetales</taxon>
        <taxon>Lipomycetaceae</taxon>
        <taxon>Lipomyces</taxon>
    </lineage>
</organism>
<dbReference type="EC" id="3.1.3.16" evidence="12"/>
<evidence type="ECO:0000256" key="10">
    <source>
        <dbReference type="ARBA" id="ARBA00048336"/>
    </source>
</evidence>
<dbReference type="Pfam" id="PF04181">
    <property type="entry name" value="RPAP2_Rtr1"/>
    <property type="match status" value="1"/>
</dbReference>
<name>A0A1E3Q6Y3_LIPST</name>
<dbReference type="InterPro" id="IPR007308">
    <property type="entry name" value="Rtr1/RPAP2_dom"/>
</dbReference>
<evidence type="ECO:0000256" key="6">
    <source>
        <dbReference type="ARBA" id="ARBA00022833"/>
    </source>
</evidence>
<dbReference type="PANTHER" id="PTHR14732:SF0">
    <property type="entry name" value="RNA POLYMERASE II SUBUNIT B1 CTD PHOSPHATASE RPAP2-RELATED"/>
    <property type="match status" value="1"/>
</dbReference>
<dbReference type="GO" id="GO:0008420">
    <property type="term" value="F:RNA polymerase II CTD heptapeptide repeat phosphatase activity"/>
    <property type="evidence" value="ECO:0007669"/>
    <property type="project" value="UniProtKB-UniRule"/>
</dbReference>
<keyword evidence="6 12" id="KW-0862">Zinc</keyword>
<comment type="catalytic activity">
    <reaction evidence="9 12">
        <text>O-phospho-L-seryl-[protein] + H2O = L-seryl-[protein] + phosphate</text>
        <dbReference type="Rhea" id="RHEA:20629"/>
        <dbReference type="Rhea" id="RHEA-COMP:9863"/>
        <dbReference type="Rhea" id="RHEA-COMP:11604"/>
        <dbReference type="ChEBI" id="CHEBI:15377"/>
        <dbReference type="ChEBI" id="CHEBI:29999"/>
        <dbReference type="ChEBI" id="CHEBI:43474"/>
        <dbReference type="ChEBI" id="CHEBI:83421"/>
        <dbReference type="EC" id="3.1.3.16"/>
    </reaction>
</comment>
<comment type="similarity">
    <text evidence="2 11 12">Belongs to the RPAP2 family.</text>
</comment>
<keyword evidence="5 12" id="KW-0378">Hydrolase</keyword>
<proteinExistence type="inferred from homology"/>
<dbReference type="AlphaFoldDB" id="A0A1E3Q6Y3"/>
<evidence type="ECO:0000313" key="14">
    <source>
        <dbReference type="EMBL" id="ODQ73459.1"/>
    </source>
</evidence>
<keyword evidence="7 12" id="KW-0904">Protein phosphatase</keyword>
<evidence type="ECO:0000256" key="12">
    <source>
        <dbReference type="RuleBase" id="RU367080"/>
    </source>
</evidence>
<keyword evidence="8 12" id="KW-0539">Nucleus</keyword>
<evidence type="ECO:0000256" key="4">
    <source>
        <dbReference type="ARBA" id="ARBA00022771"/>
    </source>
</evidence>
<evidence type="ECO:0000256" key="2">
    <source>
        <dbReference type="ARBA" id="ARBA00005676"/>
    </source>
</evidence>
<gene>
    <name evidence="14" type="ORF">LIPSTDRAFT_2686</name>
</gene>
<evidence type="ECO:0000256" key="1">
    <source>
        <dbReference type="ARBA" id="ARBA00004123"/>
    </source>
</evidence>
<keyword evidence="15" id="KW-1185">Reference proteome</keyword>
<dbReference type="EMBL" id="KV454293">
    <property type="protein sequence ID" value="ODQ73459.1"/>
    <property type="molecule type" value="Genomic_DNA"/>
</dbReference>
<dbReference type="GO" id="GO:0005737">
    <property type="term" value="C:cytoplasm"/>
    <property type="evidence" value="ECO:0007669"/>
    <property type="project" value="TreeGrafter"/>
</dbReference>
<dbReference type="InterPro" id="IPR038534">
    <property type="entry name" value="Rtr1/RPAP2_sf"/>
</dbReference>
<comment type="function">
    <text evidence="12">Putative RNA polymerase II subunit B1 C-terminal domain (CTD) phosphatase involved in RNA polymerase II transcription regulation.</text>
</comment>
<dbReference type="GO" id="GO:0008270">
    <property type="term" value="F:zinc ion binding"/>
    <property type="evidence" value="ECO:0007669"/>
    <property type="project" value="UniProtKB-KW"/>
</dbReference>
<evidence type="ECO:0000256" key="3">
    <source>
        <dbReference type="ARBA" id="ARBA00022723"/>
    </source>
</evidence>